<reference evidence="2 3" key="1">
    <citation type="submission" date="2019-03" db="EMBL/GenBank/DDBJ databases">
        <authorList>
            <person name="Gaulin E."/>
            <person name="Dumas B."/>
        </authorList>
    </citation>
    <scope>NUCLEOTIDE SEQUENCE [LARGE SCALE GENOMIC DNA]</scope>
    <source>
        <strain evidence="2">CBS 568.67</strain>
    </source>
</reference>
<accession>A0A485LH28</accession>
<evidence type="ECO:0000313" key="1">
    <source>
        <dbReference type="EMBL" id="KAF0687592.1"/>
    </source>
</evidence>
<sequence length="112" mass="12556">MQEVVAEAAARREEFHYAATALRGLRVIHALVQEFHWTTSALRGLGVIVQAVAQELLAQTASLMMNAAKMIKLKKAERELLKREVQLLQQGELVQIHKQLLEKCISILRSAA</sequence>
<dbReference type="EMBL" id="VJMH01006900">
    <property type="protein sequence ID" value="KAF0687592.1"/>
    <property type="molecule type" value="Genomic_DNA"/>
</dbReference>
<protein>
    <submittedName>
        <fullName evidence="2">Aste57867_20711 protein</fullName>
    </submittedName>
</protein>
<keyword evidence="3" id="KW-1185">Reference proteome</keyword>
<dbReference type="AlphaFoldDB" id="A0A485LH28"/>
<evidence type="ECO:0000313" key="3">
    <source>
        <dbReference type="Proteomes" id="UP000332933"/>
    </source>
</evidence>
<proteinExistence type="predicted"/>
<name>A0A485LH28_9STRA</name>
<dbReference type="EMBL" id="CAADRA010006926">
    <property type="protein sequence ID" value="VFT97391.1"/>
    <property type="molecule type" value="Genomic_DNA"/>
</dbReference>
<reference evidence="1" key="2">
    <citation type="submission" date="2019-06" db="EMBL/GenBank/DDBJ databases">
        <title>Genomics analysis of Aphanomyces spp. identifies a new class of oomycete effector associated with host adaptation.</title>
        <authorList>
            <person name="Gaulin E."/>
        </authorList>
    </citation>
    <scope>NUCLEOTIDE SEQUENCE</scope>
    <source>
        <strain evidence="1">CBS 578.67</strain>
    </source>
</reference>
<dbReference type="Proteomes" id="UP000332933">
    <property type="component" value="Unassembled WGS sequence"/>
</dbReference>
<evidence type="ECO:0000313" key="2">
    <source>
        <dbReference type="EMBL" id="VFT97391.1"/>
    </source>
</evidence>
<organism evidence="2 3">
    <name type="scientific">Aphanomyces stellatus</name>
    <dbReference type="NCBI Taxonomy" id="120398"/>
    <lineage>
        <taxon>Eukaryota</taxon>
        <taxon>Sar</taxon>
        <taxon>Stramenopiles</taxon>
        <taxon>Oomycota</taxon>
        <taxon>Saprolegniomycetes</taxon>
        <taxon>Saprolegniales</taxon>
        <taxon>Verrucalvaceae</taxon>
        <taxon>Aphanomyces</taxon>
    </lineage>
</organism>
<gene>
    <name evidence="2" type="primary">Aste57867_20711</name>
    <name evidence="1" type="ORF">As57867_020643</name>
    <name evidence="2" type="ORF">ASTE57867_20711</name>
</gene>